<feature type="domain" description="Thiamine pyrophosphate enzyme TPP-binding" evidence="5">
    <location>
        <begin position="400"/>
        <end position="551"/>
    </location>
</feature>
<dbReference type="Pfam" id="PF02775">
    <property type="entry name" value="TPP_enzyme_C"/>
    <property type="match status" value="1"/>
</dbReference>
<dbReference type="InterPro" id="IPR045229">
    <property type="entry name" value="TPP_enz"/>
</dbReference>
<evidence type="ECO:0000259" key="6">
    <source>
        <dbReference type="Pfam" id="PF02776"/>
    </source>
</evidence>
<proteinExistence type="inferred from homology"/>
<organism evidence="7 8">
    <name type="scientific">Marinibaculum pumilum</name>
    <dbReference type="NCBI Taxonomy" id="1766165"/>
    <lineage>
        <taxon>Bacteria</taxon>
        <taxon>Pseudomonadati</taxon>
        <taxon>Pseudomonadota</taxon>
        <taxon>Alphaproteobacteria</taxon>
        <taxon>Rhodospirillales</taxon>
        <taxon>Rhodospirillaceae</taxon>
        <taxon>Marinibaculum</taxon>
    </lineage>
</organism>
<dbReference type="InterPro" id="IPR012000">
    <property type="entry name" value="Thiamin_PyroP_enz_cen_dom"/>
</dbReference>
<dbReference type="InterPro" id="IPR012001">
    <property type="entry name" value="Thiamin_PyroP_enz_TPP-bd_dom"/>
</dbReference>
<dbReference type="CDD" id="cd00568">
    <property type="entry name" value="TPP_enzymes"/>
    <property type="match status" value="1"/>
</dbReference>
<dbReference type="SUPFAM" id="SSF52467">
    <property type="entry name" value="DHS-like NAD/FAD-binding domain"/>
    <property type="match status" value="1"/>
</dbReference>
<dbReference type="Pfam" id="PF00205">
    <property type="entry name" value="TPP_enzyme_M"/>
    <property type="match status" value="1"/>
</dbReference>
<dbReference type="InterPro" id="IPR029035">
    <property type="entry name" value="DHS-like_NAD/FAD-binding_dom"/>
</dbReference>
<dbReference type="PANTHER" id="PTHR18968">
    <property type="entry name" value="THIAMINE PYROPHOSPHATE ENZYMES"/>
    <property type="match status" value="1"/>
</dbReference>
<evidence type="ECO:0000313" key="8">
    <source>
        <dbReference type="Proteomes" id="UP001595528"/>
    </source>
</evidence>
<gene>
    <name evidence="7" type="ORF">ACFOGJ_08435</name>
</gene>
<dbReference type="RefSeq" id="WP_379899414.1">
    <property type="nucleotide sequence ID" value="NZ_JBHRTR010000020.1"/>
</dbReference>
<dbReference type="Gene3D" id="3.40.50.1220">
    <property type="entry name" value="TPP-binding domain"/>
    <property type="match status" value="1"/>
</dbReference>
<dbReference type="Gene3D" id="3.40.50.970">
    <property type="match status" value="2"/>
</dbReference>
<evidence type="ECO:0000256" key="3">
    <source>
        <dbReference type="RuleBase" id="RU362132"/>
    </source>
</evidence>
<accession>A0ABV7KZ28</accession>
<feature type="domain" description="Thiamine pyrophosphate enzyme central" evidence="4">
    <location>
        <begin position="199"/>
        <end position="339"/>
    </location>
</feature>
<sequence>MKLSDYIVEFLHQQGVRHLFAITGGASIHMIHSAGESNTVTYICPHHEQGAAMAADAYARVTGRIGAAAATSGPGATNLITGICCSWFDSVPVLYLTGQVATFRFRDTTGVRQMGFQETQIVEMVTPITKYAVQVTDPEQIRYELEKAVWHAYSGRPGPVVVDIPDDLQRAEIDPDKLKGFTPPKDMSKPDESGLEKQVQQLVAMLEKAERPVLVPGWGVRLSGVIDEVKTIARTLQIPICPSWAMRDAFDDDDPLLVGCFGTHGTRYGNFAVQNADFILSIGARLSTRETGSPTTSWARGAATVIVDIDPTELAKFPHFGKPIDLPIPADARLFVEKLMPHLDEIRFPARDAWMARIRDWKTRYPICLPEFFAEETVNPYVFVKRLSQLASHDALIFSDTGCALAWMMQAFEFHGTQRFFHAFNNTPMGYALPAAIGGAFAESGRQNICLAGDGSAMLNIQELATVRRHDLPVKMFLINNNGFSMVQQTQEQWLQGKYYASSVEGGLGFPDFTALSESFGIPAVTLDRNADVEAVIADVLKRPGPVVCDVHVPQAARVAPQCKYGRPIEDSEPLLSREEFLANMIVPPMKASLDD</sequence>
<dbReference type="InterPro" id="IPR029061">
    <property type="entry name" value="THDP-binding"/>
</dbReference>
<evidence type="ECO:0000259" key="4">
    <source>
        <dbReference type="Pfam" id="PF00205"/>
    </source>
</evidence>
<dbReference type="CDD" id="cd07035">
    <property type="entry name" value="TPP_PYR_POX_like"/>
    <property type="match status" value="1"/>
</dbReference>
<comment type="caution">
    <text evidence="7">The sequence shown here is derived from an EMBL/GenBank/DDBJ whole genome shotgun (WGS) entry which is preliminary data.</text>
</comment>
<protein>
    <submittedName>
        <fullName evidence="7">Thiamine pyrophosphate-binding protein</fullName>
    </submittedName>
</protein>
<name>A0ABV7KZ28_9PROT</name>
<dbReference type="Proteomes" id="UP001595528">
    <property type="component" value="Unassembled WGS sequence"/>
</dbReference>
<evidence type="ECO:0000256" key="1">
    <source>
        <dbReference type="ARBA" id="ARBA00007812"/>
    </source>
</evidence>
<dbReference type="InterPro" id="IPR011766">
    <property type="entry name" value="TPP_enzyme_TPP-bd"/>
</dbReference>
<keyword evidence="8" id="KW-1185">Reference proteome</keyword>
<dbReference type="PANTHER" id="PTHR18968:SF142">
    <property type="entry name" value="ACETOLACTATE SYNTHASE"/>
    <property type="match status" value="1"/>
</dbReference>
<dbReference type="SUPFAM" id="SSF52518">
    <property type="entry name" value="Thiamin diphosphate-binding fold (THDP-binding)"/>
    <property type="match status" value="2"/>
</dbReference>
<dbReference type="Pfam" id="PF02776">
    <property type="entry name" value="TPP_enzyme_N"/>
    <property type="match status" value="1"/>
</dbReference>
<keyword evidence="2 3" id="KW-0786">Thiamine pyrophosphate</keyword>
<reference evidence="8" key="1">
    <citation type="journal article" date="2019" name="Int. J. Syst. Evol. Microbiol.">
        <title>The Global Catalogue of Microorganisms (GCM) 10K type strain sequencing project: providing services to taxonomists for standard genome sequencing and annotation.</title>
        <authorList>
            <consortium name="The Broad Institute Genomics Platform"/>
            <consortium name="The Broad Institute Genome Sequencing Center for Infectious Disease"/>
            <person name="Wu L."/>
            <person name="Ma J."/>
        </authorList>
    </citation>
    <scope>NUCLEOTIDE SEQUENCE [LARGE SCALE GENOMIC DNA]</scope>
    <source>
        <strain evidence="8">KCTC 42964</strain>
    </source>
</reference>
<evidence type="ECO:0000256" key="2">
    <source>
        <dbReference type="ARBA" id="ARBA00023052"/>
    </source>
</evidence>
<dbReference type="EMBL" id="JBHRTR010000020">
    <property type="protein sequence ID" value="MFC3227252.1"/>
    <property type="molecule type" value="Genomic_DNA"/>
</dbReference>
<evidence type="ECO:0000259" key="5">
    <source>
        <dbReference type="Pfam" id="PF02775"/>
    </source>
</evidence>
<feature type="domain" description="Thiamine pyrophosphate enzyme N-terminal TPP-binding" evidence="6">
    <location>
        <begin position="1"/>
        <end position="105"/>
    </location>
</feature>
<comment type="similarity">
    <text evidence="1 3">Belongs to the TPP enzyme family.</text>
</comment>
<evidence type="ECO:0000313" key="7">
    <source>
        <dbReference type="EMBL" id="MFC3227252.1"/>
    </source>
</evidence>